<dbReference type="InterPro" id="IPR036513">
    <property type="entry name" value="STAS_dom_sf"/>
</dbReference>
<organism evidence="3 4">
    <name type="scientific">Thalassorhabdus alkalitolerans</name>
    <dbReference type="NCBI Taxonomy" id="2282697"/>
    <lineage>
        <taxon>Bacteria</taxon>
        <taxon>Bacillati</taxon>
        <taxon>Bacillota</taxon>
        <taxon>Bacilli</taxon>
        <taxon>Bacillales</taxon>
        <taxon>Bacillaceae</taxon>
        <taxon>Thalassorhabdus</taxon>
    </lineage>
</organism>
<feature type="domain" description="STAS" evidence="2">
    <location>
        <begin position="157"/>
        <end position="269"/>
    </location>
</feature>
<evidence type="ECO:0000256" key="1">
    <source>
        <dbReference type="ARBA" id="ARBA00022553"/>
    </source>
</evidence>
<dbReference type="PANTHER" id="PTHR33745:SF3">
    <property type="entry name" value="RSBT CO-ANTAGONIST PROTEIN RSBRC"/>
    <property type="match status" value="1"/>
</dbReference>
<comment type="caution">
    <text evidence="3">The sequence shown here is derived from an EMBL/GenBank/DDBJ whole genome shotgun (WGS) entry which is preliminary data.</text>
</comment>
<dbReference type="RefSeq" id="WP_385940337.1">
    <property type="nucleotide sequence ID" value="NZ_JBHSOZ010000003.1"/>
</dbReference>
<sequence>MGLILEEEYIDYFTSQRSAFQEKLLNEAVNVRDKIHDILLIGNIDLLNNAHKLVMYVLSGELKALDEFAQKEGISWASQDLTLAFKLEWVQAIRRTVWNFLQRYDLEREGESYRNFYELEEKVNDRIDQFLNGFFLSYSDYKDQLIESQRKIVEELSVPIIPVTSTVGVVPLIREINLSRANIIEEKILNEIERLRIQTLIMDFSGITSVEKGVLSHLMKMIDETKMMGCECVITGLGPKIVMEITKLGIQIHSQAKTKGSLQQALEDYLVSSI</sequence>
<evidence type="ECO:0000313" key="3">
    <source>
        <dbReference type="EMBL" id="MFC5712974.1"/>
    </source>
</evidence>
<evidence type="ECO:0000313" key="4">
    <source>
        <dbReference type="Proteomes" id="UP001596142"/>
    </source>
</evidence>
<accession>A0ABW0YKR8</accession>
<dbReference type="Gene3D" id="3.30.750.24">
    <property type="entry name" value="STAS domain"/>
    <property type="match status" value="1"/>
</dbReference>
<dbReference type="PANTHER" id="PTHR33745">
    <property type="entry name" value="RSBT ANTAGONIST PROTEIN RSBS-RELATED"/>
    <property type="match status" value="1"/>
</dbReference>
<protein>
    <submittedName>
        <fullName evidence="3">STAS domain-containing protein</fullName>
    </submittedName>
</protein>
<keyword evidence="1" id="KW-0597">Phosphoprotein</keyword>
<keyword evidence="4" id="KW-1185">Reference proteome</keyword>
<evidence type="ECO:0000259" key="2">
    <source>
        <dbReference type="PROSITE" id="PS50801"/>
    </source>
</evidence>
<dbReference type="Pfam" id="PF01740">
    <property type="entry name" value="STAS"/>
    <property type="match status" value="1"/>
</dbReference>
<dbReference type="Proteomes" id="UP001596142">
    <property type="component" value="Unassembled WGS sequence"/>
</dbReference>
<name>A0ABW0YKR8_9BACI</name>
<reference evidence="4" key="1">
    <citation type="journal article" date="2019" name="Int. J. Syst. Evol. Microbiol.">
        <title>The Global Catalogue of Microorganisms (GCM) 10K type strain sequencing project: providing services to taxonomists for standard genome sequencing and annotation.</title>
        <authorList>
            <consortium name="The Broad Institute Genomics Platform"/>
            <consortium name="The Broad Institute Genome Sequencing Center for Infectious Disease"/>
            <person name="Wu L."/>
            <person name="Ma J."/>
        </authorList>
    </citation>
    <scope>NUCLEOTIDE SEQUENCE [LARGE SCALE GENOMIC DNA]</scope>
    <source>
        <strain evidence="4">CECT 7184</strain>
    </source>
</reference>
<dbReference type="InterPro" id="IPR002645">
    <property type="entry name" value="STAS_dom"/>
</dbReference>
<dbReference type="InterPro" id="IPR051932">
    <property type="entry name" value="Bact_StressResp_Reg"/>
</dbReference>
<dbReference type="CDD" id="cd07041">
    <property type="entry name" value="STAS_RsbR_RsbS_like"/>
    <property type="match status" value="1"/>
</dbReference>
<dbReference type="SUPFAM" id="SSF52091">
    <property type="entry name" value="SpoIIaa-like"/>
    <property type="match status" value="1"/>
</dbReference>
<proteinExistence type="predicted"/>
<dbReference type="EMBL" id="JBHSOZ010000003">
    <property type="protein sequence ID" value="MFC5712974.1"/>
    <property type="molecule type" value="Genomic_DNA"/>
</dbReference>
<dbReference type="PROSITE" id="PS50801">
    <property type="entry name" value="STAS"/>
    <property type="match status" value="1"/>
</dbReference>
<gene>
    <name evidence="3" type="ORF">ACFPU1_09280</name>
</gene>